<accession>A0A151RDL3</accession>
<dbReference type="GO" id="GO:0003964">
    <property type="term" value="F:RNA-directed DNA polymerase activity"/>
    <property type="evidence" value="ECO:0007669"/>
    <property type="project" value="UniProtKB-KW"/>
</dbReference>
<keyword evidence="2" id="KW-0479">Metal-binding</keyword>
<keyword evidence="9" id="KW-0233">DNA recombination</keyword>
<evidence type="ECO:0000256" key="7">
    <source>
        <dbReference type="ARBA" id="ARBA00022918"/>
    </source>
</evidence>
<dbReference type="EMBL" id="KQ483828">
    <property type="protein sequence ID" value="KYP40553.1"/>
    <property type="molecule type" value="Genomic_DNA"/>
</dbReference>
<dbReference type="STRING" id="3821.A0A151RDL3"/>
<dbReference type="SUPFAM" id="SSF53098">
    <property type="entry name" value="Ribonuclease H-like"/>
    <property type="match status" value="1"/>
</dbReference>
<keyword evidence="7" id="KW-0695">RNA-directed DNA polymerase</keyword>
<keyword evidence="3" id="KW-0255">Endonuclease</keyword>
<keyword evidence="8" id="KW-0548">Nucleotidyltransferase</keyword>
<dbReference type="InterPro" id="IPR039537">
    <property type="entry name" value="Retrotran_Ty1/copia-like"/>
</dbReference>
<evidence type="ECO:0000256" key="6">
    <source>
        <dbReference type="ARBA" id="ARBA00022908"/>
    </source>
</evidence>
<dbReference type="Gene3D" id="3.30.420.10">
    <property type="entry name" value="Ribonuclease H-like superfamily/Ribonuclease H"/>
    <property type="match status" value="2"/>
</dbReference>
<sequence>MVIGLPSMKTPKAICTICLMGKQHRDVIPKKSSWRASMKLQLIHADVCGTISPASHSNKRYFLSFVDDYSRKTWIYFLHAKSETNGVAEHNNRTIMNAVRAVLHDKQVPKAIWPEAIRWCVHVQNRSPTSLVDQGTPKEVWSRVKPCVDYFRTFGCVAHVHILYQK</sequence>
<evidence type="ECO:0000256" key="9">
    <source>
        <dbReference type="ARBA" id="ARBA00023172"/>
    </source>
</evidence>
<dbReference type="GO" id="GO:0003676">
    <property type="term" value="F:nucleic acid binding"/>
    <property type="evidence" value="ECO:0007669"/>
    <property type="project" value="InterPro"/>
</dbReference>
<evidence type="ECO:0000313" key="10">
    <source>
        <dbReference type="EMBL" id="KYP40553.1"/>
    </source>
</evidence>
<keyword evidence="11" id="KW-1185">Reference proteome</keyword>
<dbReference type="AlphaFoldDB" id="A0A151RDL3"/>
<dbReference type="GO" id="GO:0006310">
    <property type="term" value="P:DNA recombination"/>
    <property type="evidence" value="ECO:0007669"/>
    <property type="project" value="UniProtKB-KW"/>
</dbReference>
<dbReference type="InterPro" id="IPR012337">
    <property type="entry name" value="RNaseH-like_sf"/>
</dbReference>
<proteinExistence type="predicted"/>
<evidence type="ECO:0000256" key="1">
    <source>
        <dbReference type="ARBA" id="ARBA00022722"/>
    </source>
</evidence>
<evidence type="ECO:0000256" key="3">
    <source>
        <dbReference type="ARBA" id="ARBA00022759"/>
    </source>
</evidence>
<keyword evidence="8" id="KW-0808">Transferase</keyword>
<gene>
    <name evidence="10" type="ORF">KK1_038108</name>
</gene>
<dbReference type="PANTHER" id="PTHR42648">
    <property type="entry name" value="TRANSPOSASE, PUTATIVE-RELATED"/>
    <property type="match status" value="1"/>
</dbReference>
<dbReference type="GO" id="GO:0004519">
    <property type="term" value="F:endonuclease activity"/>
    <property type="evidence" value="ECO:0007669"/>
    <property type="project" value="UniProtKB-KW"/>
</dbReference>
<keyword evidence="1" id="KW-0540">Nuclease</keyword>
<dbReference type="PANTHER" id="PTHR42648:SF11">
    <property type="entry name" value="TRANSPOSON TY4-P GAG-POL POLYPROTEIN"/>
    <property type="match status" value="1"/>
</dbReference>
<name>A0A151RDL3_CAJCA</name>
<dbReference type="Proteomes" id="UP000075243">
    <property type="component" value="Unassembled WGS sequence"/>
</dbReference>
<dbReference type="GO" id="GO:0003887">
    <property type="term" value="F:DNA-directed DNA polymerase activity"/>
    <property type="evidence" value="ECO:0007669"/>
    <property type="project" value="UniProtKB-KW"/>
</dbReference>
<keyword evidence="8" id="KW-0239">DNA-directed DNA polymerase</keyword>
<reference evidence="10" key="1">
    <citation type="journal article" date="2012" name="Nat. Biotechnol.">
        <title>Draft genome sequence of pigeonpea (Cajanus cajan), an orphan legume crop of resource-poor farmers.</title>
        <authorList>
            <person name="Varshney R.K."/>
            <person name="Chen W."/>
            <person name="Li Y."/>
            <person name="Bharti A.K."/>
            <person name="Saxena R.K."/>
            <person name="Schlueter J.A."/>
            <person name="Donoghue M.T."/>
            <person name="Azam S."/>
            <person name="Fan G."/>
            <person name="Whaley A.M."/>
            <person name="Farmer A.D."/>
            <person name="Sheridan J."/>
            <person name="Iwata A."/>
            <person name="Tuteja R."/>
            <person name="Penmetsa R.V."/>
            <person name="Wu W."/>
            <person name="Upadhyaya H.D."/>
            <person name="Yang S.P."/>
            <person name="Shah T."/>
            <person name="Saxena K.B."/>
            <person name="Michael T."/>
            <person name="McCombie W.R."/>
            <person name="Yang B."/>
            <person name="Zhang G."/>
            <person name="Yang H."/>
            <person name="Wang J."/>
            <person name="Spillane C."/>
            <person name="Cook D.R."/>
            <person name="May G.D."/>
            <person name="Xu X."/>
            <person name="Jackson S.A."/>
        </authorList>
    </citation>
    <scope>NUCLEOTIDE SEQUENCE [LARGE SCALE GENOMIC DNA]</scope>
</reference>
<dbReference type="GO" id="GO:0016787">
    <property type="term" value="F:hydrolase activity"/>
    <property type="evidence" value="ECO:0007669"/>
    <property type="project" value="UniProtKB-KW"/>
</dbReference>
<evidence type="ECO:0000256" key="8">
    <source>
        <dbReference type="ARBA" id="ARBA00022932"/>
    </source>
</evidence>
<evidence type="ECO:0000256" key="5">
    <source>
        <dbReference type="ARBA" id="ARBA00022842"/>
    </source>
</evidence>
<dbReference type="InterPro" id="IPR036397">
    <property type="entry name" value="RNaseH_sf"/>
</dbReference>
<dbReference type="GO" id="GO:0015074">
    <property type="term" value="P:DNA integration"/>
    <property type="evidence" value="ECO:0007669"/>
    <property type="project" value="UniProtKB-KW"/>
</dbReference>
<keyword evidence="4" id="KW-0378">Hydrolase</keyword>
<evidence type="ECO:0000313" key="11">
    <source>
        <dbReference type="Proteomes" id="UP000075243"/>
    </source>
</evidence>
<evidence type="ECO:0000256" key="2">
    <source>
        <dbReference type="ARBA" id="ARBA00022723"/>
    </source>
</evidence>
<protein>
    <submittedName>
        <fullName evidence="10">Retrovirus-related Pol polyprotein from transposon TNT 1-94</fullName>
    </submittedName>
</protein>
<evidence type="ECO:0000256" key="4">
    <source>
        <dbReference type="ARBA" id="ARBA00022801"/>
    </source>
</evidence>
<keyword evidence="6" id="KW-0229">DNA integration</keyword>
<dbReference type="Gramene" id="C.cajan_35791.t">
    <property type="protein sequence ID" value="C.cajan_35791.t"/>
    <property type="gene ID" value="C.cajan_35791"/>
</dbReference>
<organism evidence="10 11">
    <name type="scientific">Cajanus cajan</name>
    <name type="common">Pigeon pea</name>
    <name type="synonym">Cajanus indicus</name>
    <dbReference type="NCBI Taxonomy" id="3821"/>
    <lineage>
        <taxon>Eukaryota</taxon>
        <taxon>Viridiplantae</taxon>
        <taxon>Streptophyta</taxon>
        <taxon>Embryophyta</taxon>
        <taxon>Tracheophyta</taxon>
        <taxon>Spermatophyta</taxon>
        <taxon>Magnoliopsida</taxon>
        <taxon>eudicotyledons</taxon>
        <taxon>Gunneridae</taxon>
        <taxon>Pentapetalae</taxon>
        <taxon>rosids</taxon>
        <taxon>fabids</taxon>
        <taxon>Fabales</taxon>
        <taxon>Fabaceae</taxon>
        <taxon>Papilionoideae</taxon>
        <taxon>50 kb inversion clade</taxon>
        <taxon>NPAAA clade</taxon>
        <taxon>indigoferoid/millettioid clade</taxon>
        <taxon>Phaseoleae</taxon>
        <taxon>Cajanus</taxon>
    </lineage>
</organism>
<keyword evidence="5" id="KW-0460">Magnesium</keyword>
<dbReference type="GO" id="GO:0046872">
    <property type="term" value="F:metal ion binding"/>
    <property type="evidence" value="ECO:0007669"/>
    <property type="project" value="UniProtKB-KW"/>
</dbReference>